<feature type="domain" description="Solute-binding protein family 5" evidence="1">
    <location>
        <begin position="11"/>
        <end position="168"/>
    </location>
</feature>
<organism evidence="2">
    <name type="scientific">freshwater metagenome</name>
    <dbReference type="NCBI Taxonomy" id="449393"/>
    <lineage>
        <taxon>unclassified sequences</taxon>
        <taxon>metagenomes</taxon>
        <taxon>ecological metagenomes</taxon>
    </lineage>
</organism>
<protein>
    <submittedName>
        <fullName evidence="2">Unannotated protein</fullName>
    </submittedName>
</protein>
<dbReference type="GO" id="GO:1904680">
    <property type="term" value="F:peptide transmembrane transporter activity"/>
    <property type="evidence" value="ECO:0007669"/>
    <property type="project" value="TreeGrafter"/>
</dbReference>
<accession>A0A6J7KWY5</accession>
<dbReference type="Gene3D" id="3.10.105.10">
    <property type="entry name" value="Dipeptide-binding Protein, Domain 3"/>
    <property type="match status" value="1"/>
</dbReference>
<dbReference type="InterPro" id="IPR000914">
    <property type="entry name" value="SBP_5_dom"/>
</dbReference>
<dbReference type="AlphaFoldDB" id="A0A6J7KWY5"/>
<name>A0A6J7KWY5_9ZZZZ</name>
<dbReference type="EMBL" id="CAFBNF010000267">
    <property type="protein sequence ID" value="CAB4959353.1"/>
    <property type="molecule type" value="Genomic_DNA"/>
</dbReference>
<dbReference type="Pfam" id="PF00496">
    <property type="entry name" value="SBP_bac_5"/>
    <property type="match status" value="1"/>
</dbReference>
<dbReference type="PANTHER" id="PTHR30290">
    <property type="entry name" value="PERIPLASMIC BINDING COMPONENT OF ABC TRANSPORTER"/>
    <property type="match status" value="1"/>
</dbReference>
<evidence type="ECO:0000313" key="2">
    <source>
        <dbReference type="EMBL" id="CAB4959353.1"/>
    </source>
</evidence>
<evidence type="ECO:0000259" key="1">
    <source>
        <dbReference type="Pfam" id="PF00496"/>
    </source>
</evidence>
<proteinExistence type="predicted"/>
<dbReference type="GO" id="GO:0015833">
    <property type="term" value="P:peptide transport"/>
    <property type="evidence" value="ECO:0007669"/>
    <property type="project" value="TreeGrafter"/>
</dbReference>
<reference evidence="2" key="1">
    <citation type="submission" date="2020-05" db="EMBL/GenBank/DDBJ databases">
        <authorList>
            <person name="Chiriac C."/>
            <person name="Salcher M."/>
            <person name="Ghai R."/>
            <person name="Kavagutti S V."/>
        </authorList>
    </citation>
    <scope>NUCLEOTIDE SEQUENCE</scope>
</reference>
<dbReference type="InterPro" id="IPR039424">
    <property type="entry name" value="SBP_5"/>
</dbReference>
<sequence>MFWALVGASETGPYADPKVREGFSLAIDRPAVAKVVFQDTASPAKSLTDPAYFSYGAEVFQKAYDALPANNANFEEAKKLIAEAGGTSAGITIGVQGSSAVHEQTGSLLKAAGDALGVPVTIKTIPVDQYGAVYSDPKAREGLDAFLTTWYGNVPDPLDVYGLFTKGGFNNFNNYTAVDSAVAEARAIDDPAARAAKVADIMTQVTKDSPWTPLEVLPVLAYMNNRVTGATVSSAYLYYPWAAGLGKAG</sequence>
<gene>
    <name evidence="2" type="ORF">UFOPK3773_01894</name>
</gene>
<dbReference type="SUPFAM" id="SSF53850">
    <property type="entry name" value="Periplasmic binding protein-like II"/>
    <property type="match status" value="1"/>
</dbReference>